<comment type="similarity">
    <text evidence="2 5">Belongs to the RecX family.</text>
</comment>
<evidence type="ECO:0000313" key="8">
    <source>
        <dbReference type="EMBL" id="KUO97008.1"/>
    </source>
</evidence>
<organism evidence="8 9">
    <name type="scientific">Ferroacidibacillus organovorans</name>
    <dbReference type="NCBI Taxonomy" id="1765683"/>
    <lineage>
        <taxon>Bacteria</taxon>
        <taxon>Bacillati</taxon>
        <taxon>Bacillota</taxon>
        <taxon>Bacilli</taxon>
        <taxon>Bacillales</taxon>
        <taxon>Alicyclobacillaceae</taxon>
        <taxon>Ferroacidibacillus</taxon>
    </lineage>
</organism>
<gene>
    <name evidence="5" type="primary">recX</name>
    <name evidence="8" type="ORF">ATW55_07225</name>
</gene>
<feature type="domain" description="RecX first three-helical" evidence="7">
    <location>
        <begin position="63"/>
        <end position="102"/>
    </location>
</feature>
<evidence type="ECO:0000256" key="5">
    <source>
        <dbReference type="HAMAP-Rule" id="MF_01114"/>
    </source>
</evidence>
<dbReference type="GO" id="GO:0005737">
    <property type="term" value="C:cytoplasm"/>
    <property type="evidence" value="ECO:0007669"/>
    <property type="project" value="UniProtKB-SubCell"/>
</dbReference>
<evidence type="ECO:0000256" key="3">
    <source>
        <dbReference type="ARBA" id="ARBA00018111"/>
    </source>
</evidence>
<dbReference type="Gene3D" id="1.10.10.10">
    <property type="entry name" value="Winged helix-like DNA-binding domain superfamily/Winged helix DNA-binding domain"/>
    <property type="match status" value="1"/>
</dbReference>
<evidence type="ECO:0000313" key="9">
    <source>
        <dbReference type="Proteomes" id="UP000053557"/>
    </source>
</evidence>
<keyword evidence="4 5" id="KW-0963">Cytoplasm</keyword>
<comment type="function">
    <text evidence="5">Modulates RecA activity.</text>
</comment>
<feature type="coiled-coil region" evidence="6">
    <location>
        <begin position="154"/>
        <end position="181"/>
    </location>
</feature>
<comment type="subcellular location">
    <subcellularLocation>
        <location evidence="1 5">Cytoplasm</location>
    </subcellularLocation>
</comment>
<evidence type="ECO:0000256" key="6">
    <source>
        <dbReference type="SAM" id="Coils"/>
    </source>
</evidence>
<evidence type="ECO:0000259" key="7">
    <source>
        <dbReference type="Pfam" id="PF21982"/>
    </source>
</evidence>
<protein>
    <recommendedName>
        <fullName evidence="3 5">Regulatory protein RecX</fullName>
    </recommendedName>
</protein>
<dbReference type="PANTHER" id="PTHR33602">
    <property type="entry name" value="REGULATORY PROTEIN RECX FAMILY PROTEIN"/>
    <property type="match status" value="1"/>
</dbReference>
<evidence type="ECO:0000256" key="1">
    <source>
        <dbReference type="ARBA" id="ARBA00004496"/>
    </source>
</evidence>
<reference evidence="8 9" key="1">
    <citation type="submission" date="2015-12" db="EMBL/GenBank/DDBJ databases">
        <title>Draft genome sequence of Acidibacillus ferrooxidans ITV001, isolated from a chalcopyrite acid mine drainage site in Brazil.</title>
        <authorList>
            <person name="Dall'Agnol H."/>
            <person name="Nancucheo I."/>
            <person name="Johnson B."/>
            <person name="Oliveira R."/>
            <person name="Leite L."/>
            <person name="Pylro V."/>
            <person name="Nunes G.L."/>
            <person name="Tzotzos G."/>
            <person name="Fernandes G.R."/>
            <person name="Dutra J."/>
            <person name="Orellana S.C."/>
            <person name="Oliveira G."/>
        </authorList>
    </citation>
    <scope>NUCLEOTIDE SEQUENCE [LARGE SCALE GENOMIC DNA]</scope>
    <source>
        <strain evidence="9">ITV01</strain>
    </source>
</reference>
<evidence type="ECO:0000256" key="4">
    <source>
        <dbReference type="ARBA" id="ARBA00022490"/>
    </source>
</evidence>
<dbReference type="GO" id="GO:0006282">
    <property type="term" value="P:regulation of DNA repair"/>
    <property type="evidence" value="ECO:0007669"/>
    <property type="project" value="UniProtKB-UniRule"/>
</dbReference>
<name>A0A117SYI6_9BACL</name>
<dbReference type="AlphaFoldDB" id="A0A117SYI6"/>
<sequence length="246" mass="28030">MAQVKRIEPVPKKRSHRVLILENEAECGPYHAMSLIELSVTSGTVFTETLHRELIEHEEALNAYEQGLTYLERGAHSKRELARYLKRKGFSETACQMAIGRLATLEILSDAQLARRLVEQSMHQSVSNRSVAARLAKRGIEGRITDIALREVERDEEKAAMQLAEKKLPELLRRAEKKVERMRRSGLARQGLQKDETFRLGIMFLGQYLSRRGFKPSTVSRVIKQFGASQGEDYEDVGQSDDAEFE</sequence>
<keyword evidence="9" id="KW-1185">Reference proteome</keyword>
<dbReference type="EMBL" id="LPVJ01000007">
    <property type="protein sequence ID" value="KUO97008.1"/>
    <property type="molecule type" value="Genomic_DNA"/>
</dbReference>
<dbReference type="InterPro" id="IPR003783">
    <property type="entry name" value="Regulatory_RecX"/>
</dbReference>
<accession>A0A117SYI6</accession>
<dbReference type="InterPro" id="IPR053926">
    <property type="entry name" value="RecX_HTH_1st"/>
</dbReference>
<dbReference type="InterPro" id="IPR036388">
    <property type="entry name" value="WH-like_DNA-bd_sf"/>
</dbReference>
<evidence type="ECO:0000256" key="2">
    <source>
        <dbReference type="ARBA" id="ARBA00009695"/>
    </source>
</evidence>
<comment type="caution">
    <text evidence="8">The sequence shown here is derived from an EMBL/GenBank/DDBJ whole genome shotgun (WGS) entry which is preliminary data.</text>
</comment>
<dbReference type="PANTHER" id="PTHR33602:SF1">
    <property type="entry name" value="REGULATORY PROTEIN RECX FAMILY PROTEIN"/>
    <property type="match status" value="1"/>
</dbReference>
<keyword evidence="6" id="KW-0175">Coiled coil</keyword>
<dbReference type="HAMAP" id="MF_01114">
    <property type="entry name" value="RecX"/>
    <property type="match status" value="1"/>
</dbReference>
<dbReference type="RefSeq" id="WP_067711950.1">
    <property type="nucleotide sequence ID" value="NZ_LPVJ01000007.1"/>
</dbReference>
<dbReference type="OrthoDB" id="5421057at2"/>
<proteinExistence type="inferred from homology"/>
<dbReference type="Pfam" id="PF21982">
    <property type="entry name" value="RecX_HTH1"/>
    <property type="match status" value="1"/>
</dbReference>
<dbReference type="Proteomes" id="UP000053557">
    <property type="component" value="Unassembled WGS sequence"/>
</dbReference>